<evidence type="ECO:0000259" key="2">
    <source>
        <dbReference type="Pfam" id="PF05168"/>
    </source>
</evidence>
<gene>
    <name evidence="3" type="ORF">TBCH5v1_0211</name>
</gene>
<protein>
    <recommendedName>
        <fullName evidence="2">HEPN domain-containing protein</fullName>
    </recommendedName>
</protein>
<accession>A0A0S1X8S6</accession>
<dbReference type="Proteomes" id="UP000066042">
    <property type="component" value="Chromosome"/>
</dbReference>
<dbReference type="SUPFAM" id="SSF81593">
    <property type="entry name" value="Nucleotidyltransferase substrate binding subunit/domain"/>
    <property type="match status" value="1"/>
</dbReference>
<dbReference type="RefSeq" id="WP_056933171.1">
    <property type="nucleotide sequence ID" value="NZ_CP013050.1"/>
</dbReference>
<feature type="domain" description="HEPN" evidence="2">
    <location>
        <begin position="5"/>
        <end position="119"/>
    </location>
</feature>
<evidence type="ECO:0000313" key="4">
    <source>
        <dbReference type="Proteomes" id="UP000066042"/>
    </source>
</evidence>
<evidence type="ECO:0000313" key="3">
    <source>
        <dbReference type="EMBL" id="ALM74189.1"/>
    </source>
</evidence>
<evidence type="ECO:0000256" key="1">
    <source>
        <dbReference type="ARBA" id="ARBA00038248"/>
    </source>
</evidence>
<dbReference type="PATRIC" id="fig|55802.8.peg.208"/>
<dbReference type="InterPro" id="IPR052226">
    <property type="entry name" value="UPF0332_toxin"/>
</dbReference>
<comment type="similarity">
    <text evidence="1">Belongs to the UPF0332 family.</text>
</comment>
<dbReference type="PANTHER" id="PTHR36565:SF5">
    <property type="entry name" value="TOXIN MJ0605-RELATED"/>
    <property type="match status" value="1"/>
</dbReference>
<dbReference type="Gene3D" id="1.20.120.330">
    <property type="entry name" value="Nucleotidyltransferases domain 2"/>
    <property type="match status" value="1"/>
</dbReference>
<proteinExistence type="inferred from homology"/>
<sequence length="135" mass="15905">MHEFEEYLQKAHEKLKAAEILLSNGFYEDAISRAYYAMFYAARALLSTKNIYPKTHRGIVQKFGLEFVSKGLIEGFYAKALIAVQERRERADYDIYYIPTFEEAKEIFETAQRFVKRVEQAISEMVKNNERQNKT</sequence>
<dbReference type="STRING" id="55802.TBCH5v1_0211"/>
<dbReference type="AlphaFoldDB" id="A0A0S1X8S6"/>
<dbReference type="PANTHER" id="PTHR36565">
    <property type="entry name" value="UPF0332 PROTEIN TM_1000"/>
    <property type="match status" value="1"/>
</dbReference>
<dbReference type="EMBL" id="CP013050">
    <property type="protein sequence ID" value="ALM74189.1"/>
    <property type="molecule type" value="Genomic_DNA"/>
</dbReference>
<dbReference type="InterPro" id="IPR007842">
    <property type="entry name" value="HEPN_dom"/>
</dbReference>
<dbReference type="GeneID" id="26135504"/>
<dbReference type="Pfam" id="PF05168">
    <property type="entry name" value="HEPN"/>
    <property type="match status" value="1"/>
</dbReference>
<name>A0A0S1X8S6_THEBA</name>
<reference evidence="3 4" key="1">
    <citation type="journal article" date="2016" name="Genome Announc.">
        <title>Complete genome sequence of the hyperthermophilic and piezophilic archaeon Thermococcus barophilus Ch5, capable of growth at the expense of hydrogenogenesis from carbon monoxide and formate.</title>
        <authorList>
            <person name="Oger P."/>
            <person name="Sokolova T.G."/>
            <person name="Kozhevnikova D.A."/>
            <person name="Taranov E.A."/>
            <person name="Vannier P."/>
            <person name="Lee H.S."/>
            <person name="Kwon K.K."/>
            <person name="Kang S.G."/>
            <person name="Lee J.H."/>
            <person name="Bonch-Osmolovskaya E.A."/>
            <person name="Lebedinsky A.V."/>
        </authorList>
    </citation>
    <scope>NUCLEOTIDE SEQUENCE [LARGE SCALE GENOMIC DNA]</scope>
    <source>
        <strain evidence="4">Ch5</strain>
    </source>
</reference>
<organism evidence="3 4">
    <name type="scientific">Thermococcus barophilus</name>
    <dbReference type="NCBI Taxonomy" id="55802"/>
    <lineage>
        <taxon>Archaea</taxon>
        <taxon>Methanobacteriati</taxon>
        <taxon>Methanobacteriota</taxon>
        <taxon>Thermococci</taxon>
        <taxon>Thermococcales</taxon>
        <taxon>Thermococcaceae</taxon>
        <taxon>Thermococcus</taxon>
    </lineage>
</organism>